<protein>
    <submittedName>
        <fullName evidence="3">PilZ domain-containing protein</fullName>
    </submittedName>
</protein>
<keyword evidence="4" id="KW-1185">Reference proteome</keyword>
<dbReference type="EMBL" id="JBHUIP010000010">
    <property type="protein sequence ID" value="MFD2263327.1"/>
    <property type="molecule type" value="Genomic_DNA"/>
</dbReference>
<proteinExistence type="predicted"/>
<accession>A0ABW5DQL1</accession>
<dbReference type="InterPro" id="IPR009875">
    <property type="entry name" value="PilZ_domain"/>
</dbReference>
<reference evidence="4" key="1">
    <citation type="journal article" date="2019" name="Int. J. Syst. Evol. Microbiol.">
        <title>The Global Catalogue of Microorganisms (GCM) 10K type strain sequencing project: providing services to taxonomists for standard genome sequencing and annotation.</title>
        <authorList>
            <consortium name="The Broad Institute Genomics Platform"/>
            <consortium name="The Broad Institute Genome Sequencing Center for Infectious Disease"/>
            <person name="Wu L."/>
            <person name="Ma J."/>
        </authorList>
    </citation>
    <scope>NUCLEOTIDE SEQUENCE [LARGE SCALE GENOMIC DNA]</scope>
    <source>
        <strain evidence="4">CGMCC 1.19062</strain>
    </source>
</reference>
<dbReference type="Pfam" id="PF07238">
    <property type="entry name" value="PilZ"/>
    <property type="match status" value="1"/>
</dbReference>
<dbReference type="Gene3D" id="2.40.10.220">
    <property type="entry name" value="predicted glycosyltransferase like domains"/>
    <property type="match status" value="1"/>
</dbReference>
<gene>
    <name evidence="3" type="ORF">ACFSM5_10550</name>
</gene>
<dbReference type="RefSeq" id="WP_379876324.1">
    <property type="nucleotide sequence ID" value="NZ_JBHUIP010000010.1"/>
</dbReference>
<organism evidence="3 4">
    <name type="scientific">Lacibacterium aquatile</name>
    <dbReference type="NCBI Taxonomy" id="1168082"/>
    <lineage>
        <taxon>Bacteria</taxon>
        <taxon>Pseudomonadati</taxon>
        <taxon>Pseudomonadota</taxon>
        <taxon>Alphaproteobacteria</taxon>
        <taxon>Rhodospirillales</taxon>
        <taxon>Rhodospirillaceae</taxon>
    </lineage>
</organism>
<evidence type="ECO:0000259" key="2">
    <source>
        <dbReference type="Pfam" id="PF07238"/>
    </source>
</evidence>
<comment type="caution">
    <text evidence="3">The sequence shown here is derived from an EMBL/GenBank/DDBJ whole genome shotgun (WGS) entry which is preliminary data.</text>
</comment>
<sequence>MYNEQDRDAQRRQIEQKMDRTRQEIDRMRVASAAVKLADVERQYKALLASFNDKTIPRDFCSEQAGIAKSIVLTTAGKLCDNALNAAREAAMMKNDKEKNKQIAIAREALKKAMEMGAEDGMREIVQKKIDIIGETGGNWFEGPTKAKPGEATPKMVNFAKQERRGHKRFTEPTLTIKIGETNCTSFNWSIGGLLIQGLPGKLPVGYEMQIEFGAEGGIKHPATVRVMRIEETENGNRFGVRFLRSTRAGFEFFQTLLRTHGERG</sequence>
<dbReference type="Proteomes" id="UP001597295">
    <property type="component" value="Unassembled WGS sequence"/>
</dbReference>
<evidence type="ECO:0000256" key="1">
    <source>
        <dbReference type="SAM" id="MobiDB-lite"/>
    </source>
</evidence>
<evidence type="ECO:0000313" key="4">
    <source>
        <dbReference type="Proteomes" id="UP001597295"/>
    </source>
</evidence>
<name>A0ABW5DQL1_9PROT</name>
<feature type="region of interest" description="Disordered" evidence="1">
    <location>
        <begin position="1"/>
        <end position="20"/>
    </location>
</feature>
<evidence type="ECO:0000313" key="3">
    <source>
        <dbReference type="EMBL" id="MFD2263327.1"/>
    </source>
</evidence>
<feature type="domain" description="PilZ" evidence="2">
    <location>
        <begin position="171"/>
        <end position="247"/>
    </location>
</feature>